<evidence type="ECO:0000256" key="4">
    <source>
        <dbReference type="ARBA" id="ARBA00022692"/>
    </source>
</evidence>
<evidence type="ECO:0000256" key="7">
    <source>
        <dbReference type="ARBA" id="ARBA00023316"/>
    </source>
</evidence>
<keyword evidence="3" id="KW-0808">Transferase</keyword>
<sequence length="218" mass="25233">MSFVRKPKMVELNRDSYFSQKTDPTKNKKRADFVKDRRWIKREYDEFKVRINGLPEVIRKRCDMYNSREGIKEKQLAKDNNGAVMLPDEDVKLTKATWMADGTHWPDTWYSGGADHKKSDHAGILQVPDPDPVLGQLDEKKLDFTDIDIRIPMFAYVSREKCPGYDHQKKAEAMNALVRASAIFSTGPFILNLDYNHYLYNCMAIKLRAAMSSTFSII</sequence>
<evidence type="ECO:0000256" key="9">
    <source>
        <dbReference type="PIRSR" id="PIRSR605150-3"/>
    </source>
</evidence>
<dbReference type="Proteomes" id="UP001237642">
    <property type="component" value="Unassembled WGS sequence"/>
</dbReference>
<evidence type="ECO:0000256" key="5">
    <source>
        <dbReference type="ARBA" id="ARBA00022989"/>
    </source>
</evidence>
<keyword evidence="2" id="KW-0328">Glycosyltransferase</keyword>
<dbReference type="GO" id="GO:0071555">
    <property type="term" value="P:cell wall organization"/>
    <property type="evidence" value="ECO:0007669"/>
    <property type="project" value="UniProtKB-KW"/>
</dbReference>
<dbReference type="InterPro" id="IPR005150">
    <property type="entry name" value="Cellulose_synth"/>
</dbReference>
<proteinExistence type="predicted"/>
<feature type="binding site" evidence="9">
    <location>
        <position position="194"/>
    </location>
    <ligand>
        <name>Mn(2+)</name>
        <dbReference type="ChEBI" id="CHEBI:29035"/>
    </ligand>
</feature>
<dbReference type="GO" id="GO:0030244">
    <property type="term" value="P:cellulose biosynthetic process"/>
    <property type="evidence" value="ECO:0007669"/>
    <property type="project" value="InterPro"/>
</dbReference>
<feature type="binding site" evidence="8">
    <location>
        <position position="169"/>
    </location>
    <ligand>
        <name>UDP-alpha-D-glucose</name>
        <dbReference type="ChEBI" id="CHEBI:58885"/>
    </ligand>
</feature>
<evidence type="ECO:0000256" key="1">
    <source>
        <dbReference type="ARBA" id="ARBA00004308"/>
    </source>
</evidence>
<keyword evidence="4" id="KW-0812">Transmembrane</keyword>
<protein>
    <submittedName>
        <fullName evidence="10">Cellulose synthase-like protein D1</fullName>
    </submittedName>
</protein>
<dbReference type="GO" id="GO:0016020">
    <property type="term" value="C:membrane"/>
    <property type="evidence" value="ECO:0007669"/>
    <property type="project" value="InterPro"/>
</dbReference>
<evidence type="ECO:0000256" key="6">
    <source>
        <dbReference type="ARBA" id="ARBA00023136"/>
    </source>
</evidence>
<dbReference type="GO" id="GO:0012505">
    <property type="term" value="C:endomembrane system"/>
    <property type="evidence" value="ECO:0007669"/>
    <property type="project" value="UniProtKB-SubCell"/>
</dbReference>
<accession>A0AAD8INB2</accession>
<dbReference type="PANTHER" id="PTHR13301">
    <property type="entry name" value="X-BOX TRANSCRIPTION FACTOR-RELATED"/>
    <property type="match status" value="1"/>
</dbReference>
<evidence type="ECO:0000256" key="8">
    <source>
        <dbReference type="PIRSR" id="PIRSR605150-2"/>
    </source>
</evidence>
<dbReference type="Pfam" id="PF03552">
    <property type="entry name" value="Cellulose_synt"/>
    <property type="match status" value="1"/>
</dbReference>
<keyword evidence="7" id="KW-0961">Cell wall biogenesis/degradation</keyword>
<keyword evidence="11" id="KW-1185">Reference proteome</keyword>
<keyword evidence="6" id="KW-0472">Membrane</keyword>
<dbReference type="AlphaFoldDB" id="A0AAD8INB2"/>
<evidence type="ECO:0000313" key="10">
    <source>
        <dbReference type="EMBL" id="KAK1387085.1"/>
    </source>
</evidence>
<organism evidence="10 11">
    <name type="scientific">Heracleum sosnowskyi</name>
    <dbReference type="NCBI Taxonomy" id="360622"/>
    <lineage>
        <taxon>Eukaryota</taxon>
        <taxon>Viridiplantae</taxon>
        <taxon>Streptophyta</taxon>
        <taxon>Embryophyta</taxon>
        <taxon>Tracheophyta</taxon>
        <taxon>Spermatophyta</taxon>
        <taxon>Magnoliopsida</taxon>
        <taxon>eudicotyledons</taxon>
        <taxon>Gunneridae</taxon>
        <taxon>Pentapetalae</taxon>
        <taxon>asterids</taxon>
        <taxon>campanulids</taxon>
        <taxon>Apiales</taxon>
        <taxon>Apiaceae</taxon>
        <taxon>Apioideae</taxon>
        <taxon>apioid superclade</taxon>
        <taxon>Tordylieae</taxon>
        <taxon>Tordyliinae</taxon>
        <taxon>Heracleum</taxon>
    </lineage>
</organism>
<name>A0AAD8INB2_9APIA</name>
<dbReference type="EMBL" id="JAUIZM010000004">
    <property type="protein sequence ID" value="KAK1387085.1"/>
    <property type="molecule type" value="Genomic_DNA"/>
</dbReference>
<keyword evidence="5" id="KW-1133">Transmembrane helix</keyword>
<reference evidence="10" key="2">
    <citation type="submission" date="2023-05" db="EMBL/GenBank/DDBJ databases">
        <authorList>
            <person name="Schelkunov M.I."/>
        </authorList>
    </citation>
    <scope>NUCLEOTIDE SEQUENCE</scope>
    <source>
        <strain evidence="10">Hsosn_3</strain>
        <tissue evidence="10">Leaf</tissue>
    </source>
</reference>
<dbReference type="GO" id="GO:0016760">
    <property type="term" value="F:cellulose synthase (UDP-forming) activity"/>
    <property type="evidence" value="ECO:0007669"/>
    <property type="project" value="InterPro"/>
</dbReference>
<gene>
    <name evidence="10" type="ORF">POM88_015263</name>
</gene>
<feature type="binding site" evidence="9">
    <location>
        <position position="170"/>
    </location>
    <ligand>
        <name>Mn(2+)</name>
        <dbReference type="ChEBI" id="CHEBI:29035"/>
    </ligand>
</feature>
<reference evidence="10" key="1">
    <citation type="submission" date="2023-02" db="EMBL/GenBank/DDBJ databases">
        <title>Genome of toxic invasive species Heracleum sosnowskyi carries increased number of genes despite the absence of recent whole-genome duplications.</title>
        <authorList>
            <person name="Schelkunov M."/>
            <person name="Shtratnikova V."/>
            <person name="Makarenko M."/>
            <person name="Klepikova A."/>
            <person name="Omelchenko D."/>
            <person name="Novikova G."/>
            <person name="Obukhova E."/>
            <person name="Bogdanov V."/>
            <person name="Penin A."/>
            <person name="Logacheva M."/>
        </authorList>
    </citation>
    <scope>NUCLEOTIDE SEQUENCE</scope>
    <source>
        <strain evidence="10">Hsosn_3</strain>
        <tissue evidence="10">Leaf</tissue>
    </source>
</reference>
<comment type="subcellular location">
    <subcellularLocation>
        <location evidence="1">Endomembrane system</location>
    </subcellularLocation>
</comment>
<evidence type="ECO:0000256" key="2">
    <source>
        <dbReference type="ARBA" id="ARBA00022676"/>
    </source>
</evidence>
<comment type="caution">
    <text evidence="10">The sequence shown here is derived from an EMBL/GenBank/DDBJ whole genome shotgun (WGS) entry which is preliminary data.</text>
</comment>
<evidence type="ECO:0000256" key="3">
    <source>
        <dbReference type="ARBA" id="ARBA00022679"/>
    </source>
</evidence>
<evidence type="ECO:0000313" key="11">
    <source>
        <dbReference type="Proteomes" id="UP001237642"/>
    </source>
</evidence>